<evidence type="ECO:0000313" key="7">
    <source>
        <dbReference type="Proteomes" id="UP000065261"/>
    </source>
</evidence>
<dbReference type="AlphaFoldDB" id="A0A0U2VD84"/>
<keyword evidence="3" id="KW-0564">Palmitate</keyword>
<gene>
    <name evidence="6" type="ORF">PTRA_a0123</name>
</gene>
<dbReference type="SUPFAM" id="SSF141488">
    <property type="entry name" value="YdhA-like"/>
    <property type="match status" value="1"/>
</dbReference>
<name>A0A0U2VD84_9GAMM</name>
<keyword evidence="2" id="KW-0472">Membrane</keyword>
<evidence type="ECO:0000313" key="6">
    <source>
        <dbReference type="EMBL" id="ALS31509.1"/>
    </source>
</evidence>
<evidence type="ECO:0000256" key="2">
    <source>
        <dbReference type="ARBA" id="ARBA00023136"/>
    </source>
</evidence>
<organism evidence="6">
    <name type="scientific">Pseudoalteromonas translucida KMM 520</name>
    <dbReference type="NCBI Taxonomy" id="1315283"/>
    <lineage>
        <taxon>Bacteria</taxon>
        <taxon>Pseudomonadati</taxon>
        <taxon>Pseudomonadota</taxon>
        <taxon>Gammaproteobacteria</taxon>
        <taxon>Alteromonadales</taxon>
        <taxon>Pseudoalteromonadaceae</taxon>
        <taxon>Pseudoalteromonas</taxon>
    </lineage>
</organism>
<dbReference type="KEGG" id="ptn:PTRA_a0123"/>
<dbReference type="PROSITE" id="PS51257">
    <property type="entry name" value="PROKAR_LIPOPROTEIN"/>
    <property type="match status" value="1"/>
</dbReference>
<keyword evidence="1" id="KW-0732">Signal</keyword>
<dbReference type="OrthoDB" id="5588236at2"/>
<keyword evidence="4" id="KW-0449">Lipoprotein</keyword>
<feature type="domain" description="C-type lysozyme inhibitor" evidence="5">
    <location>
        <begin position="26"/>
        <end position="82"/>
    </location>
</feature>
<dbReference type="PATRIC" id="fig|1315283.4.peg.102"/>
<reference evidence="6 7" key="1">
    <citation type="submission" date="2015-03" db="EMBL/GenBank/DDBJ databases">
        <authorList>
            <person name="Murphy D."/>
        </authorList>
    </citation>
    <scope>NUCLEOTIDE SEQUENCE [LARGE SCALE GENOMIC DNA]</scope>
    <source>
        <strain evidence="6 7">KMM 520</strain>
    </source>
</reference>
<evidence type="ECO:0000256" key="3">
    <source>
        <dbReference type="ARBA" id="ARBA00023139"/>
    </source>
</evidence>
<dbReference type="Gene3D" id="2.40.128.200">
    <property type="match status" value="1"/>
</dbReference>
<sequence length="93" mass="10354">MKALLIIALSVLGLSACNEPTINTRYLCNQKEATLSVINEQTAALTLNSNTYQLSREKSASGNKYINKSVLFWSKDSEAMLIIEGIKYHCLQQ</sequence>
<dbReference type="Pfam" id="PF09864">
    <property type="entry name" value="MliC"/>
    <property type="match status" value="1"/>
</dbReference>
<evidence type="ECO:0000256" key="1">
    <source>
        <dbReference type="ARBA" id="ARBA00022729"/>
    </source>
</evidence>
<dbReference type="InterPro" id="IPR018660">
    <property type="entry name" value="MliC"/>
</dbReference>
<dbReference type="InterPro" id="IPR036328">
    <property type="entry name" value="MliC_sf"/>
</dbReference>
<proteinExistence type="predicted"/>
<accession>A0A0U2VD84</accession>
<dbReference type="Proteomes" id="UP000065261">
    <property type="component" value="Chromosome I"/>
</dbReference>
<evidence type="ECO:0000259" key="5">
    <source>
        <dbReference type="Pfam" id="PF09864"/>
    </source>
</evidence>
<evidence type="ECO:0000256" key="4">
    <source>
        <dbReference type="ARBA" id="ARBA00023288"/>
    </source>
</evidence>
<protein>
    <recommendedName>
        <fullName evidence="5">C-type lysozyme inhibitor domain-containing protein</fullName>
    </recommendedName>
</protein>
<dbReference type="EMBL" id="CP011034">
    <property type="protein sequence ID" value="ALS31509.1"/>
    <property type="molecule type" value="Genomic_DNA"/>
</dbReference>
<dbReference type="RefSeq" id="WP_058372298.1">
    <property type="nucleotide sequence ID" value="NZ_CP011034.1"/>
</dbReference>